<dbReference type="Gene3D" id="3.40.630.20">
    <property type="entry name" value="Peptidase C15, pyroglutamyl peptidase I-like"/>
    <property type="match status" value="1"/>
</dbReference>
<keyword evidence="7" id="KW-1185">Reference proteome</keyword>
<evidence type="ECO:0000256" key="3">
    <source>
        <dbReference type="ARBA" id="ARBA00022801"/>
    </source>
</evidence>
<feature type="region of interest" description="Disordered" evidence="5">
    <location>
        <begin position="142"/>
        <end position="179"/>
    </location>
</feature>
<dbReference type="SUPFAM" id="SSF53182">
    <property type="entry name" value="Pyrrolidone carboxyl peptidase (pyroglutamate aminopeptidase)"/>
    <property type="match status" value="1"/>
</dbReference>
<keyword evidence="3" id="KW-0378">Hydrolase</keyword>
<dbReference type="PANTHER" id="PTHR23402">
    <property type="entry name" value="PROTEASE FAMILY C15 PYROGLUTAMYL-PEPTIDASE I-RELATED"/>
    <property type="match status" value="1"/>
</dbReference>
<reference evidence="6" key="2">
    <citation type="submission" date="2023-05" db="EMBL/GenBank/DDBJ databases">
        <authorList>
            <consortium name="Lawrence Berkeley National Laboratory"/>
            <person name="Steindorff A."/>
            <person name="Hensen N."/>
            <person name="Bonometti L."/>
            <person name="Westerberg I."/>
            <person name="Brannstrom I.O."/>
            <person name="Guillou S."/>
            <person name="Cros-Aarteil S."/>
            <person name="Calhoun S."/>
            <person name="Haridas S."/>
            <person name="Kuo A."/>
            <person name="Mondo S."/>
            <person name="Pangilinan J."/>
            <person name="Riley R."/>
            <person name="Labutti K."/>
            <person name="Andreopoulos B."/>
            <person name="Lipzen A."/>
            <person name="Chen C."/>
            <person name="Yanf M."/>
            <person name="Daum C."/>
            <person name="Ng V."/>
            <person name="Clum A."/>
            <person name="Ohm R."/>
            <person name="Martin F."/>
            <person name="Silar P."/>
            <person name="Natvig D."/>
            <person name="Lalanne C."/>
            <person name="Gautier V."/>
            <person name="Ament-Velasquez S.L."/>
            <person name="Kruys A."/>
            <person name="Hutchinson M.I."/>
            <person name="Powell A.J."/>
            <person name="Barry K."/>
            <person name="Miller A.N."/>
            <person name="Grigoriev I.V."/>
            <person name="Debuchy R."/>
            <person name="Gladieux P."/>
            <person name="Thoren M.H."/>
            <person name="Johannesson H."/>
        </authorList>
    </citation>
    <scope>NUCLEOTIDE SEQUENCE</scope>
    <source>
        <strain evidence="6">CBS 359.72</strain>
    </source>
</reference>
<accession>A0AAN7HMS9</accession>
<evidence type="ECO:0000256" key="1">
    <source>
        <dbReference type="ARBA" id="ARBA00006641"/>
    </source>
</evidence>
<sequence>MGSVSEESVDQEPFTVLLTGFESFKTDYPVNPSWEIVRSLPSHLPPLRAKVPSSSSSSLTSEAAPPPPPRSIPPVRLLVHPSPIHVSYETVRELVPRLWTNQQQQQRIDAAVHVGMAGPRLFYSVERRGHREGYKMRDVDGQLLADDGGRGCRRPGGTEKEGEGEGEGKGDGEGEGGEKEWIWEGLPPDLESAFDVDDIVARWRGHSPQHLDLRISEDAGHYLCDFIYYSSLAHLEKAGERRRVLFLHVPSDASPHSISVGRELLLQLVRSLVESEVVRREKAKAEAAS</sequence>
<name>A0AAN7HMS9_9PEZI</name>
<reference evidence="6" key="1">
    <citation type="journal article" date="2023" name="Mol. Phylogenet. Evol.">
        <title>Genome-scale phylogeny and comparative genomics of the fungal order Sordariales.</title>
        <authorList>
            <person name="Hensen N."/>
            <person name="Bonometti L."/>
            <person name="Westerberg I."/>
            <person name="Brannstrom I.O."/>
            <person name="Guillou S."/>
            <person name="Cros-Aarteil S."/>
            <person name="Calhoun S."/>
            <person name="Haridas S."/>
            <person name="Kuo A."/>
            <person name="Mondo S."/>
            <person name="Pangilinan J."/>
            <person name="Riley R."/>
            <person name="LaButti K."/>
            <person name="Andreopoulos B."/>
            <person name="Lipzen A."/>
            <person name="Chen C."/>
            <person name="Yan M."/>
            <person name="Daum C."/>
            <person name="Ng V."/>
            <person name="Clum A."/>
            <person name="Steindorff A."/>
            <person name="Ohm R.A."/>
            <person name="Martin F."/>
            <person name="Silar P."/>
            <person name="Natvig D.O."/>
            <person name="Lalanne C."/>
            <person name="Gautier V."/>
            <person name="Ament-Velasquez S.L."/>
            <person name="Kruys A."/>
            <person name="Hutchinson M.I."/>
            <person name="Powell A.J."/>
            <person name="Barry K."/>
            <person name="Miller A.N."/>
            <person name="Grigoriev I.V."/>
            <person name="Debuchy R."/>
            <person name="Gladieux P."/>
            <person name="Hiltunen Thoren M."/>
            <person name="Johannesson H."/>
        </authorList>
    </citation>
    <scope>NUCLEOTIDE SEQUENCE</scope>
    <source>
        <strain evidence="6">CBS 359.72</strain>
    </source>
</reference>
<dbReference type="GO" id="GO:0006508">
    <property type="term" value="P:proteolysis"/>
    <property type="evidence" value="ECO:0007669"/>
    <property type="project" value="UniProtKB-KW"/>
</dbReference>
<keyword evidence="4" id="KW-0788">Thiol protease</keyword>
<dbReference type="EMBL" id="MU857665">
    <property type="protein sequence ID" value="KAK4246875.1"/>
    <property type="molecule type" value="Genomic_DNA"/>
</dbReference>
<keyword evidence="2" id="KW-0645">Protease</keyword>
<comment type="caution">
    <text evidence="6">The sequence shown here is derived from an EMBL/GenBank/DDBJ whole genome shotgun (WGS) entry which is preliminary data.</text>
</comment>
<evidence type="ECO:0000313" key="7">
    <source>
        <dbReference type="Proteomes" id="UP001303647"/>
    </source>
</evidence>
<dbReference type="InterPro" id="IPR016125">
    <property type="entry name" value="Peptidase_C15-like"/>
</dbReference>
<dbReference type="Pfam" id="PF01470">
    <property type="entry name" value="Peptidase_C15"/>
    <property type="match status" value="1"/>
</dbReference>
<evidence type="ECO:0000256" key="4">
    <source>
        <dbReference type="ARBA" id="ARBA00022807"/>
    </source>
</evidence>
<proteinExistence type="inferred from homology"/>
<feature type="compositionally biased region" description="Basic and acidic residues" evidence="5">
    <location>
        <begin position="156"/>
        <end position="179"/>
    </location>
</feature>
<gene>
    <name evidence="6" type="ORF">C7999DRAFT_32748</name>
</gene>
<dbReference type="AlphaFoldDB" id="A0AAN7HMS9"/>
<dbReference type="InterPro" id="IPR036440">
    <property type="entry name" value="Peptidase_C15-like_sf"/>
</dbReference>
<evidence type="ECO:0000313" key="6">
    <source>
        <dbReference type="EMBL" id="KAK4246875.1"/>
    </source>
</evidence>
<evidence type="ECO:0000256" key="2">
    <source>
        <dbReference type="ARBA" id="ARBA00022670"/>
    </source>
</evidence>
<comment type="similarity">
    <text evidence="1">Belongs to the peptidase C15 family.</text>
</comment>
<feature type="region of interest" description="Disordered" evidence="5">
    <location>
        <begin position="47"/>
        <end position="74"/>
    </location>
</feature>
<dbReference type="Proteomes" id="UP001303647">
    <property type="component" value="Unassembled WGS sequence"/>
</dbReference>
<organism evidence="6 7">
    <name type="scientific">Corynascus novoguineensis</name>
    <dbReference type="NCBI Taxonomy" id="1126955"/>
    <lineage>
        <taxon>Eukaryota</taxon>
        <taxon>Fungi</taxon>
        <taxon>Dikarya</taxon>
        <taxon>Ascomycota</taxon>
        <taxon>Pezizomycotina</taxon>
        <taxon>Sordariomycetes</taxon>
        <taxon>Sordariomycetidae</taxon>
        <taxon>Sordariales</taxon>
        <taxon>Chaetomiaceae</taxon>
        <taxon>Corynascus</taxon>
    </lineage>
</organism>
<protein>
    <submittedName>
        <fullName evidence="6">Pyroglutamyl-peptidase 1</fullName>
    </submittedName>
</protein>
<dbReference type="PANTHER" id="PTHR23402:SF1">
    <property type="entry name" value="PYROGLUTAMYL-PEPTIDASE I"/>
    <property type="match status" value="1"/>
</dbReference>
<feature type="compositionally biased region" description="Low complexity" evidence="5">
    <location>
        <begin position="47"/>
        <end position="63"/>
    </location>
</feature>
<evidence type="ECO:0000256" key="5">
    <source>
        <dbReference type="SAM" id="MobiDB-lite"/>
    </source>
</evidence>
<dbReference type="GO" id="GO:0008234">
    <property type="term" value="F:cysteine-type peptidase activity"/>
    <property type="evidence" value="ECO:0007669"/>
    <property type="project" value="UniProtKB-KW"/>
</dbReference>